<reference evidence="18" key="1">
    <citation type="submission" date="2023-01" db="EMBL/GenBank/DDBJ databases">
        <title>Key to firefly adult light organ development and bioluminescence: homeobox transcription factors regulate luciferase expression and transportation to peroxisome.</title>
        <authorList>
            <person name="Fu X."/>
        </authorList>
    </citation>
    <scope>NUCLEOTIDE SEQUENCE [LARGE SCALE GENOMIC DNA]</scope>
</reference>
<keyword evidence="6 14" id="KW-0349">Heme</keyword>
<evidence type="ECO:0000313" key="17">
    <source>
        <dbReference type="EMBL" id="KAK4880676.1"/>
    </source>
</evidence>
<dbReference type="SUPFAM" id="SSF48264">
    <property type="entry name" value="Cytochrome P450"/>
    <property type="match status" value="1"/>
</dbReference>
<evidence type="ECO:0000256" key="1">
    <source>
        <dbReference type="ARBA" id="ARBA00001971"/>
    </source>
</evidence>
<evidence type="ECO:0000256" key="3">
    <source>
        <dbReference type="ARBA" id="ARBA00004174"/>
    </source>
</evidence>
<proteinExistence type="inferred from homology"/>
<evidence type="ECO:0000256" key="11">
    <source>
        <dbReference type="ARBA" id="ARBA00023004"/>
    </source>
</evidence>
<dbReference type="InterPro" id="IPR036396">
    <property type="entry name" value="Cyt_P450_sf"/>
</dbReference>
<keyword evidence="13 16" id="KW-0472">Membrane</keyword>
<evidence type="ECO:0000256" key="9">
    <source>
        <dbReference type="ARBA" id="ARBA00022848"/>
    </source>
</evidence>
<evidence type="ECO:0000256" key="6">
    <source>
        <dbReference type="ARBA" id="ARBA00022617"/>
    </source>
</evidence>
<evidence type="ECO:0008006" key="19">
    <source>
        <dbReference type="Google" id="ProtNLM"/>
    </source>
</evidence>
<dbReference type="AlphaFoldDB" id="A0AAN7PDU6"/>
<evidence type="ECO:0000256" key="13">
    <source>
        <dbReference type="ARBA" id="ARBA00023136"/>
    </source>
</evidence>
<dbReference type="PRINTS" id="PR00385">
    <property type="entry name" value="P450"/>
</dbReference>
<gene>
    <name evidence="17" type="ORF">RN001_008822</name>
</gene>
<dbReference type="GO" id="GO:0005506">
    <property type="term" value="F:iron ion binding"/>
    <property type="evidence" value="ECO:0007669"/>
    <property type="project" value="InterPro"/>
</dbReference>
<comment type="caution">
    <text evidence="17">The sequence shown here is derived from an EMBL/GenBank/DDBJ whole genome shotgun (WGS) entry which is preliminary data.</text>
</comment>
<dbReference type="GO" id="GO:0005789">
    <property type="term" value="C:endoplasmic reticulum membrane"/>
    <property type="evidence" value="ECO:0007669"/>
    <property type="project" value="UniProtKB-SubCell"/>
</dbReference>
<dbReference type="Gene3D" id="1.10.630.10">
    <property type="entry name" value="Cytochrome P450"/>
    <property type="match status" value="1"/>
</dbReference>
<name>A0AAN7PDU6_9COLE</name>
<dbReference type="Proteomes" id="UP001353858">
    <property type="component" value="Unassembled WGS sequence"/>
</dbReference>
<dbReference type="GO" id="GO:0020037">
    <property type="term" value="F:heme binding"/>
    <property type="evidence" value="ECO:0007669"/>
    <property type="project" value="InterPro"/>
</dbReference>
<dbReference type="EMBL" id="JARPUR010000003">
    <property type="protein sequence ID" value="KAK4880676.1"/>
    <property type="molecule type" value="Genomic_DNA"/>
</dbReference>
<dbReference type="InterPro" id="IPR001128">
    <property type="entry name" value="Cyt_P450"/>
</dbReference>
<dbReference type="GO" id="GO:0004497">
    <property type="term" value="F:monooxygenase activity"/>
    <property type="evidence" value="ECO:0007669"/>
    <property type="project" value="UniProtKB-KW"/>
</dbReference>
<evidence type="ECO:0000256" key="7">
    <source>
        <dbReference type="ARBA" id="ARBA00022723"/>
    </source>
</evidence>
<keyword evidence="18" id="KW-1185">Reference proteome</keyword>
<evidence type="ECO:0000256" key="12">
    <source>
        <dbReference type="ARBA" id="ARBA00023033"/>
    </source>
</evidence>
<evidence type="ECO:0000256" key="15">
    <source>
        <dbReference type="RuleBase" id="RU000461"/>
    </source>
</evidence>
<dbReference type="PANTHER" id="PTHR24291:SF189">
    <property type="entry name" value="CYTOCHROME P450 4C3-RELATED"/>
    <property type="match status" value="1"/>
</dbReference>
<evidence type="ECO:0000256" key="8">
    <source>
        <dbReference type="ARBA" id="ARBA00022824"/>
    </source>
</evidence>
<keyword evidence="7 14" id="KW-0479">Metal-binding</keyword>
<dbReference type="InterPro" id="IPR017972">
    <property type="entry name" value="Cyt_P450_CS"/>
</dbReference>
<evidence type="ECO:0000256" key="2">
    <source>
        <dbReference type="ARBA" id="ARBA00003690"/>
    </source>
</evidence>
<accession>A0AAN7PDU6</accession>
<keyword evidence="16" id="KW-0812">Transmembrane</keyword>
<organism evidence="17 18">
    <name type="scientific">Aquatica leii</name>
    <dbReference type="NCBI Taxonomy" id="1421715"/>
    <lineage>
        <taxon>Eukaryota</taxon>
        <taxon>Metazoa</taxon>
        <taxon>Ecdysozoa</taxon>
        <taxon>Arthropoda</taxon>
        <taxon>Hexapoda</taxon>
        <taxon>Insecta</taxon>
        <taxon>Pterygota</taxon>
        <taxon>Neoptera</taxon>
        <taxon>Endopterygota</taxon>
        <taxon>Coleoptera</taxon>
        <taxon>Polyphaga</taxon>
        <taxon>Elateriformia</taxon>
        <taxon>Elateroidea</taxon>
        <taxon>Lampyridae</taxon>
        <taxon>Luciolinae</taxon>
        <taxon>Aquatica</taxon>
    </lineage>
</organism>
<dbReference type="GO" id="GO:0016705">
    <property type="term" value="F:oxidoreductase activity, acting on paired donors, with incorporation or reduction of molecular oxygen"/>
    <property type="evidence" value="ECO:0007669"/>
    <property type="project" value="InterPro"/>
</dbReference>
<comment type="cofactor">
    <cofactor evidence="1 14">
        <name>heme</name>
        <dbReference type="ChEBI" id="CHEBI:30413"/>
    </cofactor>
</comment>
<feature type="binding site" description="axial binding residue" evidence="14">
    <location>
        <position position="501"/>
    </location>
    <ligand>
        <name>heme</name>
        <dbReference type="ChEBI" id="CHEBI:30413"/>
    </ligand>
    <ligandPart>
        <name>Fe</name>
        <dbReference type="ChEBI" id="CHEBI:18248"/>
    </ligandPart>
</feature>
<dbReference type="InterPro" id="IPR050196">
    <property type="entry name" value="Cytochrome_P450_Monoox"/>
</dbReference>
<keyword evidence="11 14" id="KW-0408">Iron</keyword>
<keyword evidence="8" id="KW-0256">Endoplasmic reticulum</keyword>
<dbReference type="PROSITE" id="PS00086">
    <property type="entry name" value="CYTOCHROME_P450"/>
    <property type="match status" value="1"/>
</dbReference>
<comment type="subcellular location">
    <subcellularLocation>
        <location evidence="4">Endoplasmic reticulum membrane</location>
        <topology evidence="4">Peripheral membrane protein</topology>
    </subcellularLocation>
    <subcellularLocation>
        <location evidence="3">Microsome membrane</location>
        <topology evidence="3">Peripheral membrane protein</topology>
    </subcellularLocation>
</comment>
<keyword evidence="10 15" id="KW-0560">Oxidoreductase</keyword>
<evidence type="ECO:0000256" key="14">
    <source>
        <dbReference type="PIRSR" id="PIRSR602401-1"/>
    </source>
</evidence>
<comment type="similarity">
    <text evidence="5 15">Belongs to the cytochrome P450 family.</text>
</comment>
<feature type="transmembrane region" description="Helical" evidence="16">
    <location>
        <begin position="64"/>
        <end position="83"/>
    </location>
</feature>
<keyword evidence="12 15" id="KW-0503">Monooxygenase</keyword>
<protein>
    <recommendedName>
        <fullName evidence="19">Cytochrome P450</fullName>
    </recommendedName>
</protein>
<dbReference type="InterPro" id="IPR002401">
    <property type="entry name" value="Cyt_P450_E_grp-I"/>
</dbReference>
<keyword evidence="16" id="KW-1133">Transmembrane helix</keyword>
<sequence>MASKLNKTKDKRNIALVRLHETHTIALKAKIDSNVVSYENFCDNHNQFIGLIPDDGNAFEEQDTMSVTIILILLVILVFLFKYHWSRRHLYKLAYRLPGPPALPLVGNGLKFLCRHEDILDEINKISADYPKPLRFWLGSILVVYFSCPQHLQKILSSSKLAHKHDVYDLVKIYLGDGLVSNSGEKYKKHRRLIQPLINVKFTSENIKMFQKHIDVYLNKLSKHCGKKTFDVHDLTHHCFADIFGESILGIQMNAQEGKNMDYTHATMEMYTVGYARLMRPWLHIDAIYNRTKGKLEQDRITSITYKFIKNTILKARERVQANASDTNDTSSIIDQIADIIRRDPSVMNDEDFIYHMYTLYCASEDTMTIITSMLCVCFGMYPEYQQRAANEIQAVISKQNTPITFEDLTKMPYLDMCVRDVLRLIPIAPFIVRKLSEDFNIDNITLPKNCGIVVSIFEVHRNPEHWENPNHFHPDHFLPEAVRRRHPFAYVPFSAGPRSCVGKILAFAGLKLTMANVLRRYEIEADGKFPDIVLRSDITVRSSNGYKIRIKERNCI</sequence>
<evidence type="ECO:0000256" key="10">
    <source>
        <dbReference type="ARBA" id="ARBA00023002"/>
    </source>
</evidence>
<comment type="function">
    <text evidence="2">May be involved in the metabolism of insect hormones and in the breakdown of synthetic insecticides.</text>
</comment>
<evidence type="ECO:0000313" key="18">
    <source>
        <dbReference type="Proteomes" id="UP001353858"/>
    </source>
</evidence>
<dbReference type="PRINTS" id="PR00463">
    <property type="entry name" value="EP450I"/>
</dbReference>
<dbReference type="PANTHER" id="PTHR24291">
    <property type="entry name" value="CYTOCHROME P450 FAMILY 4"/>
    <property type="match status" value="1"/>
</dbReference>
<keyword evidence="9" id="KW-0492">Microsome</keyword>
<evidence type="ECO:0000256" key="5">
    <source>
        <dbReference type="ARBA" id="ARBA00010617"/>
    </source>
</evidence>
<evidence type="ECO:0000256" key="4">
    <source>
        <dbReference type="ARBA" id="ARBA00004406"/>
    </source>
</evidence>
<evidence type="ECO:0000256" key="16">
    <source>
        <dbReference type="SAM" id="Phobius"/>
    </source>
</evidence>
<dbReference type="Pfam" id="PF00067">
    <property type="entry name" value="p450"/>
    <property type="match status" value="1"/>
</dbReference>